<dbReference type="InterPro" id="IPR002048">
    <property type="entry name" value="EF_hand_dom"/>
</dbReference>
<protein>
    <submittedName>
        <fullName evidence="10">Uncharacterized protein</fullName>
    </submittedName>
</protein>
<dbReference type="EMBL" id="CAXITT010000076">
    <property type="protein sequence ID" value="CAL1530831.1"/>
    <property type="molecule type" value="Genomic_DNA"/>
</dbReference>
<evidence type="ECO:0000256" key="1">
    <source>
        <dbReference type="ARBA" id="ARBA00007623"/>
    </source>
</evidence>
<dbReference type="PRINTS" id="PR00704">
    <property type="entry name" value="CALPAIN"/>
</dbReference>
<dbReference type="Gene3D" id="1.10.238.10">
    <property type="entry name" value="EF-hand"/>
    <property type="match status" value="1"/>
</dbReference>
<dbReference type="PROSITE" id="PS00139">
    <property type="entry name" value="THIOL_PROTEASE_CYS"/>
    <property type="match status" value="1"/>
</dbReference>
<feature type="active site" evidence="6 7">
    <location>
        <position position="271"/>
    </location>
</feature>
<dbReference type="SUPFAM" id="SSF47473">
    <property type="entry name" value="EF-hand"/>
    <property type="match status" value="1"/>
</dbReference>
<evidence type="ECO:0000256" key="2">
    <source>
        <dbReference type="ARBA" id="ARBA00022670"/>
    </source>
</evidence>
<comment type="caution">
    <text evidence="10">The sequence shown here is derived from an EMBL/GenBank/DDBJ whole genome shotgun (WGS) entry which is preliminary data.</text>
</comment>
<evidence type="ECO:0000259" key="8">
    <source>
        <dbReference type="PROSITE" id="PS50203"/>
    </source>
</evidence>
<dbReference type="AlphaFoldDB" id="A0AAV2HFD6"/>
<dbReference type="SUPFAM" id="SSF49758">
    <property type="entry name" value="Calpain large subunit, middle domain (domain III)"/>
    <property type="match status" value="1"/>
</dbReference>
<evidence type="ECO:0000256" key="4">
    <source>
        <dbReference type="ARBA" id="ARBA00022807"/>
    </source>
</evidence>
<organism evidence="10 11">
    <name type="scientific">Lymnaea stagnalis</name>
    <name type="common">Great pond snail</name>
    <name type="synonym">Helix stagnalis</name>
    <dbReference type="NCBI Taxonomy" id="6523"/>
    <lineage>
        <taxon>Eukaryota</taxon>
        <taxon>Metazoa</taxon>
        <taxon>Spiralia</taxon>
        <taxon>Lophotrochozoa</taxon>
        <taxon>Mollusca</taxon>
        <taxon>Gastropoda</taxon>
        <taxon>Heterobranchia</taxon>
        <taxon>Euthyneura</taxon>
        <taxon>Panpulmonata</taxon>
        <taxon>Hygrophila</taxon>
        <taxon>Lymnaeoidea</taxon>
        <taxon>Lymnaeidae</taxon>
        <taxon>Lymnaea</taxon>
    </lineage>
</organism>
<evidence type="ECO:0000259" key="9">
    <source>
        <dbReference type="PROSITE" id="PS50222"/>
    </source>
</evidence>
<dbReference type="InterPro" id="IPR033883">
    <property type="entry name" value="C2_III"/>
</dbReference>
<evidence type="ECO:0000256" key="5">
    <source>
        <dbReference type="ARBA" id="ARBA00022837"/>
    </source>
</evidence>
<dbReference type="InterPro" id="IPR001300">
    <property type="entry name" value="Peptidase_C2_calpain_cat"/>
</dbReference>
<evidence type="ECO:0000256" key="6">
    <source>
        <dbReference type="PIRSR" id="PIRSR622684-1"/>
    </source>
</evidence>
<dbReference type="PROSITE" id="PS50203">
    <property type="entry name" value="CALPAIN_CAT"/>
    <property type="match status" value="1"/>
</dbReference>
<dbReference type="SMART" id="SM00054">
    <property type="entry name" value="EFh"/>
    <property type="match status" value="2"/>
</dbReference>
<dbReference type="PROSITE" id="PS50222">
    <property type="entry name" value="EF_HAND_2"/>
    <property type="match status" value="1"/>
</dbReference>
<dbReference type="GO" id="GO:0004198">
    <property type="term" value="F:calcium-dependent cysteine-type endopeptidase activity"/>
    <property type="evidence" value="ECO:0007669"/>
    <property type="project" value="InterPro"/>
</dbReference>
<evidence type="ECO:0000313" key="10">
    <source>
        <dbReference type="EMBL" id="CAL1530831.1"/>
    </source>
</evidence>
<keyword evidence="3 7" id="KW-0378">Hydrolase</keyword>
<dbReference type="InterPro" id="IPR038765">
    <property type="entry name" value="Papain-like_cys_pep_sf"/>
</dbReference>
<dbReference type="GO" id="GO:0006508">
    <property type="term" value="P:proteolysis"/>
    <property type="evidence" value="ECO:0007669"/>
    <property type="project" value="UniProtKB-KW"/>
</dbReference>
<dbReference type="Gene3D" id="3.90.70.10">
    <property type="entry name" value="Cysteine proteinases"/>
    <property type="match status" value="1"/>
</dbReference>
<name>A0AAV2HFD6_LYMST</name>
<dbReference type="Pfam" id="PF13405">
    <property type="entry name" value="EF-hand_6"/>
    <property type="match status" value="1"/>
</dbReference>
<evidence type="ECO:0000256" key="7">
    <source>
        <dbReference type="PROSITE-ProRule" id="PRU00239"/>
    </source>
</evidence>
<dbReference type="SMART" id="SM00230">
    <property type="entry name" value="CysPc"/>
    <property type="match status" value="1"/>
</dbReference>
<dbReference type="GO" id="GO:0005737">
    <property type="term" value="C:cytoplasm"/>
    <property type="evidence" value="ECO:0007669"/>
    <property type="project" value="TreeGrafter"/>
</dbReference>
<evidence type="ECO:0000313" key="11">
    <source>
        <dbReference type="Proteomes" id="UP001497497"/>
    </source>
</evidence>
<dbReference type="InterPro" id="IPR022684">
    <property type="entry name" value="Calpain_cysteine_protease"/>
</dbReference>
<dbReference type="FunFam" id="3.90.70.10:FF:000001">
    <property type="entry name" value="Calpain-1 catalytic subunit"/>
    <property type="match status" value="1"/>
</dbReference>
<dbReference type="InterPro" id="IPR011992">
    <property type="entry name" value="EF-hand-dom_pair"/>
</dbReference>
<accession>A0AAV2HFD6</accession>
<feature type="domain" description="EF-hand" evidence="9">
    <location>
        <begin position="580"/>
        <end position="615"/>
    </location>
</feature>
<gene>
    <name evidence="10" type="ORF">GSLYS_00004956001</name>
</gene>
<keyword evidence="11" id="KW-1185">Reference proteome</keyword>
<reference evidence="10 11" key="1">
    <citation type="submission" date="2024-04" db="EMBL/GenBank/DDBJ databases">
        <authorList>
            <consortium name="Genoscope - CEA"/>
            <person name="William W."/>
        </authorList>
    </citation>
    <scope>NUCLEOTIDE SEQUENCE [LARGE SCALE GENOMIC DNA]</scope>
</reference>
<comment type="similarity">
    <text evidence="1">Belongs to the peptidase C2 family.</text>
</comment>
<keyword evidence="2 7" id="KW-0645">Protease</keyword>
<dbReference type="InterPro" id="IPR036213">
    <property type="entry name" value="Calpain_III_sf"/>
</dbReference>
<feature type="active site" evidence="6 7">
    <location>
        <position position="83"/>
    </location>
</feature>
<dbReference type="InterPro" id="IPR022683">
    <property type="entry name" value="Calpain_III"/>
</dbReference>
<dbReference type="CDD" id="cd16182">
    <property type="entry name" value="EFh_PEF_Group_II_CAPN_like"/>
    <property type="match status" value="1"/>
</dbReference>
<dbReference type="PANTHER" id="PTHR10183:SF433">
    <property type="entry name" value="CALPAIN-A-RELATED"/>
    <property type="match status" value="1"/>
</dbReference>
<keyword evidence="5" id="KW-0106">Calcium</keyword>
<feature type="domain" description="Calpain catalytic" evidence="8">
    <location>
        <begin position="22"/>
        <end position="330"/>
    </location>
</feature>
<dbReference type="PROSITE" id="PS00018">
    <property type="entry name" value="EF_HAND_1"/>
    <property type="match status" value="1"/>
</dbReference>
<proteinExistence type="inferred from homology"/>
<dbReference type="CDD" id="cd00214">
    <property type="entry name" value="Calpain_III"/>
    <property type="match status" value="1"/>
</dbReference>
<dbReference type="GO" id="GO:0005509">
    <property type="term" value="F:calcium ion binding"/>
    <property type="evidence" value="ECO:0007669"/>
    <property type="project" value="InterPro"/>
</dbReference>
<sequence>MSKRSVQDFNSLRAELLNARALFADPQFPPNLRSLYNEGRPPPGTRHAGNIVWKRPTDMVSRPEFVVEGAKQHDLDQGLLGNCWFIAGAAVLATTHTVEFEKVVPSDQSFDPNTYTGMFRFNFWWYGKWTEVVVDDYLPTDGQKPIYCRNIERPNEFWPCLLEKAYAKLRGNYESLDGGKMQDAMVDLTGGISEVIDIRKKNEISPELYSLLYTSFQMKTLMGACIFKPENSPPNEVELRNGLYMGHAYSITGFRQIPTGRGTVNLLRLRNPWGSGEWKGAWSDRSQEMRYLTKELQDQLMYTDRDDGEFWMSYEDFIDNFHEIDLCHMQPDALIEELSDNNIKQQWNVTVYHDAWIKGITAGGCGNAPNENLYWKNPQFFVTLTAVDSTLGHGDDCTLIISLMEKERNNQSMIAVGFDVYKLKSPELRPLDNSRAPKNALLLTRRSGSYVYYREVTKRFELKPGTYVIIPSTFNPHEEAEFMLRLFTEKRADSGVLDEVTYTPTKPATKDQLQEAFDRHAGNDQKMDASELSTFLADLSSLELRDTLKFPIESCRSLVSLMDDDKSGFLDFHEAKRAWKEIKAYREVFKQFDKDNSNSVDTYELGTMFSNLGFPISRSVLTSIVRRYGGRDNTITLPDFVMVICKLTSLFASFHEQQKRNKVSGDHADFSRNEFLEVTMFT</sequence>
<dbReference type="Pfam" id="PF01067">
    <property type="entry name" value="Calpain_III"/>
    <property type="match status" value="1"/>
</dbReference>
<dbReference type="Proteomes" id="UP001497497">
    <property type="component" value="Unassembled WGS sequence"/>
</dbReference>
<dbReference type="SMART" id="SM00720">
    <property type="entry name" value="calpain_III"/>
    <property type="match status" value="1"/>
</dbReference>
<dbReference type="InterPro" id="IPR018247">
    <property type="entry name" value="EF_Hand_1_Ca_BS"/>
</dbReference>
<dbReference type="Pfam" id="PF00648">
    <property type="entry name" value="Peptidase_C2"/>
    <property type="match status" value="1"/>
</dbReference>
<keyword evidence="4 7" id="KW-0788">Thiol protease</keyword>
<dbReference type="InterPro" id="IPR022682">
    <property type="entry name" value="Calpain_domain_III"/>
</dbReference>
<dbReference type="SUPFAM" id="SSF54001">
    <property type="entry name" value="Cysteine proteinases"/>
    <property type="match status" value="1"/>
</dbReference>
<dbReference type="InterPro" id="IPR000169">
    <property type="entry name" value="Pept_cys_AS"/>
</dbReference>
<feature type="active site" evidence="6 7">
    <location>
        <position position="247"/>
    </location>
</feature>
<dbReference type="Gene3D" id="2.60.120.380">
    <property type="match status" value="1"/>
</dbReference>
<evidence type="ECO:0000256" key="3">
    <source>
        <dbReference type="ARBA" id="ARBA00022801"/>
    </source>
</evidence>
<dbReference type="CDD" id="cd00044">
    <property type="entry name" value="CysPc"/>
    <property type="match status" value="1"/>
</dbReference>
<dbReference type="PANTHER" id="PTHR10183">
    <property type="entry name" value="CALPAIN"/>
    <property type="match status" value="1"/>
</dbReference>